<dbReference type="AlphaFoldDB" id="A0A4R4NGC3"/>
<dbReference type="EMBL" id="SMJW01000220">
    <property type="protein sequence ID" value="TDC08298.1"/>
    <property type="molecule type" value="Genomic_DNA"/>
</dbReference>
<dbReference type="RefSeq" id="WP_131943736.1">
    <property type="nucleotide sequence ID" value="NZ_BAAAMX010000005.1"/>
</dbReference>
<comment type="caution">
    <text evidence="1">The sequence shown here is derived from an EMBL/GenBank/DDBJ whole genome shotgun (WGS) entry which is preliminary data.</text>
</comment>
<dbReference type="Proteomes" id="UP000295431">
    <property type="component" value="Unassembled WGS sequence"/>
</dbReference>
<name>A0A4R4NGC3_9ACTN</name>
<accession>A0A4R4NGC3</accession>
<evidence type="ECO:0000313" key="2">
    <source>
        <dbReference type="Proteomes" id="UP000295431"/>
    </source>
</evidence>
<reference evidence="1 2" key="1">
    <citation type="submission" date="2019-03" db="EMBL/GenBank/DDBJ databases">
        <title>Draft genome sequences of novel Actinobacteria.</title>
        <authorList>
            <person name="Sahin N."/>
            <person name="Ay H."/>
            <person name="Saygin H."/>
        </authorList>
    </citation>
    <scope>NUCLEOTIDE SEQUENCE [LARGE SCALE GENOMIC DNA]</scope>
    <source>
        <strain evidence="1 2">DSM 45347</strain>
    </source>
</reference>
<sequence length="81" mass="9164">MSKPSPLQLQFLLGRIQVLSDEHWHLFTASRRAMDDHAWVGGGASRTFARKLDQNDAALHAELRKALQLLQDELNRNPFAG</sequence>
<gene>
    <name evidence="1" type="ORF">E1284_31140</name>
</gene>
<evidence type="ECO:0000313" key="1">
    <source>
        <dbReference type="EMBL" id="TDC08298.1"/>
    </source>
</evidence>
<organism evidence="1 2">
    <name type="scientific">Actinomadura bangladeshensis</name>
    <dbReference type="NCBI Taxonomy" id="453573"/>
    <lineage>
        <taxon>Bacteria</taxon>
        <taxon>Bacillati</taxon>
        <taxon>Actinomycetota</taxon>
        <taxon>Actinomycetes</taxon>
        <taxon>Streptosporangiales</taxon>
        <taxon>Thermomonosporaceae</taxon>
        <taxon>Actinomadura</taxon>
    </lineage>
</organism>
<dbReference type="OrthoDB" id="3480730at2"/>
<protein>
    <submittedName>
        <fullName evidence="1">Uncharacterized protein</fullName>
    </submittedName>
</protein>
<keyword evidence="2" id="KW-1185">Reference proteome</keyword>
<proteinExistence type="predicted"/>